<keyword evidence="2" id="KW-1185">Reference proteome</keyword>
<proteinExistence type="predicted"/>
<reference evidence="2" key="1">
    <citation type="journal article" date="2024" name="Proc. Natl. Acad. Sci. U.S.A.">
        <title>Extraordinary preservation of gene collinearity over three hundred million years revealed in homosporous lycophytes.</title>
        <authorList>
            <person name="Li C."/>
            <person name="Wickell D."/>
            <person name="Kuo L.Y."/>
            <person name="Chen X."/>
            <person name="Nie B."/>
            <person name="Liao X."/>
            <person name="Peng D."/>
            <person name="Ji J."/>
            <person name="Jenkins J."/>
            <person name="Williams M."/>
            <person name="Shu S."/>
            <person name="Plott C."/>
            <person name="Barry K."/>
            <person name="Rajasekar S."/>
            <person name="Grimwood J."/>
            <person name="Han X."/>
            <person name="Sun S."/>
            <person name="Hou Z."/>
            <person name="He W."/>
            <person name="Dai G."/>
            <person name="Sun C."/>
            <person name="Schmutz J."/>
            <person name="Leebens-Mack J.H."/>
            <person name="Li F.W."/>
            <person name="Wang L."/>
        </authorList>
    </citation>
    <scope>NUCLEOTIDE SEQUENCE [LARGE SCALE GENOMIC DNA]</scope>
    <source>
        <strain evidence="2">cv. PW_Plant_1</strain>
    </source>
</reference>
<evidence type="ECO:0000313" key="2">
    <source>
        <dbReference type="Proteomes" id="UP001162992"/>
    </source>
</evidence>
<comment type="caution">
    <text evidence="1">The sequence shown here is derived from an EMBL/GenBank/DDBJ whole genome shotgun (WGS) entry which is preliminary data.</text>
</comment>
<dbReference type="EMBL" id="CM055108">
    <property type="protein sequence ID" value="KAJ7525841.1"/>
    <property type="molecule type" value="Genomic_DNA"/>
</dbReference>
<organism evidence="1 2">
    <name type="scientific">Diphasiastrum complanatum</name>
    <name type="common">Issler's clubmoss</name>
    <name type="synonym">Lycopodium complanatum</name>
    <dbReference type="NCBI Taxonomy" id="34168"/>
    <lineage>
        <taxon>Eukaryota</taxon>
        <taxon>Viridiplantae</taxon>
        <taxon>Streptophyta</taxon>
        <taxon>Embryophyta</taxon>
        <taxon>Tracheophyta</taxon>
        <taxon>Lycopodiopsida</taxon>
        <taxon>Lycopodiales</taxon>
        <taxon>Lycopodiaceae</taxon>
        <taxon>Lycopodioideae</taxon>
        <taxon>Diphasiastrum</taxon>
    </lineage>
</organism>
<gene>
    <name evidence="1" type="ORF">O6H91_17G069700</name>
</gene>
<sequence length="472" mass="51416">MGQFLSCVSGAKKDLHDAIKEGNVEYVEQVAADDPGLLQSKYSYWRYSPLHAAAARGNLQILTLLLERGTDINARDRSGRTPLMISCLKARWNCVQLLLDNGADVLIFSSYLKLTCLHYAAKAGHADSVQKILTVAKLSSVESSWGAKRFVNVRNRYGASALHLAARKGHCAVVRLLLEHGALVSATTYTFGNDPGYGSTALHLAAHSGSVGCVQELLAWGADRNQMDHTGYTPYNTAVKHRNFTCAALLNPDSAEPLVWPSPLTFMREIDAAAKHLLEAALLEANETRQATDGASPSSATVRNQRGATPAQEIPTVERSETIFSKEGSSGMSGLKEVCCICFEEFCTIQVQDCGHQMCAVCTLTLCCHSKPNPDIPYSPPPACPFCRRDIAHLVLAPSKPSSCKAREETEAEEEEAKEKEKAAKNKLKRSRKGSRPRSHGSSGASKETLCRMMSGRSSGRIADAEWFREED</sequence>
<dbReference type="Proteomes" id="UP001162992">
    <property type="component" value="Chromosome 17"/>
</dbReference>
<name>A0ACC2B7T9_DIPCM</name>
<protein>
    <submittedName>
        <fullName evidence="1">Uncharacterized protein</fullName>
    </submittedName>
</protein>
<evidence type="ECO:0000313" key="1">
    <source>
        <dbReference type="EMBL" id="KAJ7525841.1"/>
    </source>
</evidence>
<accession>A0ACC2B7T9</accession>